<dbReference type="EMBL" id="BLXT01007928">
    <property type="protein sequence ID" value="GFO44179.1"/>
    <property type="molecule type" value="Genomic_DNA"/>
</dbReference>
<evidence type="ECO:0000313" key="2">
    <source>
        <dbReference type="Proteomes" id="UP000735302"/>
    </source>
</evidence>
<organism evidence="1 2">
    <name type="scientific">Plakobranchus ocellatus</name>
    <dbReference type="NCBI Taxonomy" id="259542"/>
    <lineage>
        <taxon>Eukaryota</taxon>
        <taxon>Metazoa</taxon>
        <taxon>Spiralia</taxon>
        <taxon>Lophotrochozoa</taxon>
        <taxon>Mollusca</taxon>
        <taxon>Gastropoda</taxon>
        <taxon>Heterobranchia</taxon>
        <taxon>Euthyneura</taxon>
        <taxon>Panpulmonata</taxon>
        <taxon>Sacoglossa</taxon>
        <taxon>Placobranchoidea</taxon>
        <taxon>Plakobranchidae</taxon>
        <taxon>Plakobranchus</taxon>
    </lineage>
</organism>
<keyword evidence="1" id="KW-0675">Receptor</keyword>
<reference evidence="1 2" key="1">
    <citation type="journal article" date="2021" name="Elife">
        <title>Chloroplast acquisition without the gene transfer in kleptoplastic sea slugs, Plakobranchus ocellatus.</title>
        <authorList>
            <person name="Maeda T."/>
            <person name="Takahashi S."/>
            <person name="Yoshida T."/>
            <person name="Shimamura S."/>
            <person name="Takaki Y."/>
            <person name="Nagai Y."/>
            <person name="Toyoda A."/>
            <person name="Suzuki Y."/>
            <person name="Arimoto A."/>
            <person name="Ishii H."/>
            <person name="Satoh N."/>
            <person name="Nishiyama T."/>
            <person name="Hasebe M."/>
            <person name="Maruyama T."/>
            <person name="Minagawa J."/>
            <person name="Obokata J."/>
            <person name="Shigenobu S."/>
        </authorList>
    </citation>
    <scope>NUCLEOTIDE SEQUENCE [LARGE SCALE GENOMIC DNA]</scope>
</reference>
<keyword evidence="2" id="KW-1185">Reference proteome</keyword>
<gene>
    <name evidence="1" type="ORF">PoB_007068400</name>
</gene>
<evidence type="ECO:0000313" key="1">
    <source>
        <dbReference type="EMBL" id="GFO44179.1"/>
    </source>
</evidence>
<name>A0AAV4DIY7_9GAST</name>
<dbReference type="AlphaFoldDB" id="A0AAV4DIY7"/>
<sequence>MSFKPKKSQSLSLRKGKLDEDVCLKVASQDIPRIRQEPYKSLGRCYGSSLKDTKRGSEALRQVSVGLQSIDKISFLIRSVYDLLPSNANLVPWGIKDDSTCPLCQGRQTTEHVLSSCKVALSQGRYTWKNNRVL</sequence>
<dbReference type="Proteomes" id="UP000735302">
    <property type="component" value="Unassembled WGS sequence"/>
</dbReference>
<accession>A0AAV4DIY7</accession>
<proteinExistence type="predicted"/>
<protein>
    <submittedName>
        <fullName evidence="1">Chemosensory receptor a</fullName>
    </submittedName>
</protein>
<comment type="caution">
    <text evidence="1">The sequence shown here is derived from an EMBL/GenBank/DDBJ whole genome shotgun (WGS) entry which is preliminary data.</text>
</comment>